<dbReference type="STRING" id="299467.A0A443RSP1"/>
<dbReference type="SUPFAM" id="SSF57424">
    <property type="entry name" value="LDL receptor-like module"/>
    <property type="match status" value="1"/>
</dbReference>
<evidence type="ECO:0000256" key="2">
    <source>
        <dbReference type="PROSITE-ProRule" id="PRU00124"/>
    </source>
</evidence>
<name>A0A443RSP1_9ACAR</name>
<dbReference type="Pfam" id="PF00057">
    <property type="entry name" value="Ldl_recept_a"/>
    <property type="match status" value="1"/>
</dbReference>
<reference evidence="3 4" key="1">
    <citation type="journal article" date="2018" name="Gigascience">
        <title>Genomes of trombidid mites reveal novel predicted allergens and laterally-transferred genes associated with secondary metabolism.</title>
        <authorList>
            <person name="Dong X."/>
            <person name="Chaisiri K."/>
            <person name="Xia D."/>
            <person name="Armstrong S.D."/>
            <person name="Fang Y."/>
            <person name="Donnelly M.J."/>
            <person name="Kadowaki T."/>
            <person name="McGarry J.W."/>
            <person name="Darby A.C."/>
            <person name="Makepeace B.L."/>
        </authorList>
    </citation>
    <scope>NUCLEOTIDE SEQUENCE [LARGE SCALE GENOMIC DNA]</scope>
    <source>
        <strain evidence="3">UoL-UT</strain>
    </source>
</reference>
<gene>
    <name evidence="3" type="ORF">B4U80_15039</name>
</gene>
<evidence type="ECO:0000313" key="4">
    <source>
        <dbReference type="Proteomes" id="UP000288716"/>
    </source>
</evidence>
<proteinExistence type="predicted"/>
<accession>A0A443RSP1</accession>
<dbReference type="VEuPathDB" id="VectorBase:LDEU013714"/>
<keyword evidence="3" id="KW-0675">Receptor</keyword>
<evidence type="ECO:0000313" key="3">
    <source>
        <dbReference type="EMBL" id="RWS18326.1"/>
    </source>
</evidence>
<comment type="caution">
    <text evidence="3">The sequence shown here is derived from an EMBL/GenBank/DDBJ whole genome shotgun (WGS) entry which is preliminary data.</text>
</comment>
<keyword evidence="1 2" id="KW-1015">Disulfide bond</keyword>
<dbReference type="PROSITE" id="PS50068">
    <property type="entry name" value="LDLRA_2"/>
    <property type="match status" value="1"/>
</dbReference>
<comment type="caution">
    <text evidence="2">Lacks conserved residue(s) required for the propagation of feature annotation.</text>
</comment>
<dbReference type="InterPro" id="IPR002172">
    <property type="entry name" value="LDrepeatLR_classA_rpt"/>
</dbReference>
<organism evidence="3 4">
    <name type="scientific">Leptotrombidium deliense</name>
    <dbReference type="NCBI Taxonomy" id="299467"/>
    <lineage>
        <taxon>Eukaryota</taxon>
        <taxon>Metazoa</taxon>
        <taxon>Ecdysozoa</taxon>
        <taxon>Arthropoda</taxon>
        <taxon>Chelicerata</taxon>
        <taxon>Arachnida</taxon>
        <taxon>Acari</taxon>
        <taxon>Acariformes</taxon>
        <taxon>Trombidiformes</taxon>
        <taxon>Prostigmata</taxon>
        <taxon>Anystina</taxon>
        <taxon>Parasitengona</taxon>
        <taxon>Trombiculoidea</taxon>
        <taxon>Trombiculidae</taxon>
        <taxon>Leptotrombidium</taxon>
    </lineage>
</organism>
<dbReference type="SMART" id="SM00192">
    <property type="entry name" value="LDLa"/>
    <property type="match status" value="1"/>
</dbReference>
<evidence type="ECO:0000256" key="1">
    <source>
        <dbReference type="ARBA" id="ARBA00023157"/>
    </source>
</evidence>
<keyword evidence="3" id="KW-0449">Lipoprotein</keyword>
<dbReference type="InterPro" id="IPR036055">
    <property type="entry name" value="LDL_receptor-like_sf"/>
</dbReference>
<sequence>MSVPANVTCDESKYACANGKWIPRLWACDDDDDCGDNNDENTNFCEDSVLKLLNFQYCDGDDV</sequence>
<protein>
    <submittedName>
        <fullName evidence="3">Low-density lipoprotein receptor-related protein 2-like protein</fullName>
    </submittedName>
</protein>
<dbReference type="Proteomes" id="UP000288716">
    <property type="component" value="Unassembled WGS sequence"/>
</dbReference>
<dbReference type="Gene3D" id="4.10.400.10">
    <property type="entry name" value="Low-density Lipoprotein Receptor"/>
    <property type="match status" value="1"/>
</dbReference>
<feature type="disulfide bond" evidence="2">
    <location>
        <begin position="16"/>
        <end position="34"/>
    </location>
</feature>
<dbReference type="AlphaFoldDB" id="A0A443RSP1"/>
<keyword evidence="4" id="KW-1185">Reference proteome</keyword>
<dbReference type="EMBL" id="NCKV01041461">
    <property type="protein sequence ID" value="RWS18326.1"/>
    <property type="molecule type" value="Genomic_DNA"/>
</dbReference>